<dbReference type="PANTHER" id="PTHR34473:SF2">
    <property type="entry name" value="UPF0699 TRANSMEMBRANE PROTEIN YDBT"/>
    <property type="match status" value="1"/>
</dbReference>
<sequence>MSDLDPAPDPSPAPDTASDTAPDAEPDPSTEPWRRLNGRMLLVHPLRELIRYLPVLLIALVAGAAGGEPWWAYVLSGLGVVFGVLRFLTTTYRITPTHVQVRRGVLNRRVLSAPRDRIRSVDVDSTLLHRIFGLAVVKVGTGASHGQDELELNAVAVRDVPALRDELLRLTARADAAGLEGPEAPVAEQPANLSRWRPGWVRYAPLTLSGVASIVAVAFAALQLNFFEGGILTRLPVVEQGIGWVTRLPLLTVALWAAAGLVVIASVVAMVRYALAYHRFSIHRSGPDTLHIGHGLIRARQITLDETRLRGVQVSEPLSLRVAGAASAHAIMTGLGRQRGGVALLAPPGPREEAVRIAAEVLHTRAPLEVPLVGHGPRAHRRRYTRAASFAGVLVALALVAQLLGFVGPYVWWAFLVIVPASALLAADRWRGLGHALLPGWLIAQSGSLNRRRAVLATEGIIGWTIRRSFFQRRAGLATLIATTAAGRHKVVIPDLPDGQVWPIIEAISLRHEVLSAGQYLARYAATV</sequence>
<dbReference type="AlphaFoldDB" id="A0A9W6LYH7"/>
<dbReference type="InterPro" id="IPR014529">
    <property type="entry name" value="UCP026631"/>
</dbReference>
<dbReference type="RefSeq" id="WP_271175315.1">
    <property type="nucleotide sequence ID" value="NZ_BAAAJO010000001.1"/>
</dbReference>
<name>A0A9W6LYH7_9MICO</name>
<proteinExistence type="predicted"/>
<dbReference type="PANTHER" id="PTHR34473">
    <property type="entry name" value="UPF0699 TRANSMEMBRANE PROTEIN YDBS"/>
    <property type="match status" value="1"/>
</dbReference>
<evidence type="ECO:0000259" key="3">
    <source>
        <dbReference type="Pfam" id="PF03703"/>
    </source>
</evidence>
<evidence type="ECO:0000313" key="4">
    <source>
        <dbReference type="EMBL" id="GLJ74612.1"/>
    </source>
</evidence>
<keyword evidence="2" id="KW-0812">Transmembrane</keyword>
<evidence type="ECO:0000256" key="1">
    <source>
        <dbReference type="SAM" id="MobiDB-lite"/>
    </source>
</evidence>
<dbReference type="Proteomes" id="UP001142372">
    <property type="component" value="Unassembled WGS sequence"/>
</dbReference>
<organism evidence="4 5">
    <name type="scientific">Leifsonia poae</name>
    <dbReference type="NCBI Taxonomy" id="110933"/>
    <lineage>
        <taxon>Bacteria</taxon>
        <taxon>Bacillati</taxon>
        <taxon>Actinomycetota</taxon>
        <taxon>Actinomycetes</taxon>
        <taxon>Micrococcales</taxon>
        <taxon>Microbacteriaceae</taxon>
        <taxon>Leifsonia</taxon>
    </lineage>
</organism>
<feature type="transmembrane region" description="Helical" evidence="2">
    <location>
        <begin position="387"/>
        <end position="404"/>
    </location>
</feature>
<gene>
    <name evidence="4" type="ORF">GCM10017584_01850</name>
</gene>
<evidence type="ECO:0000313" key="5">
    <source>
        <dbReference type="Proteomes" id="UP001142372"/>
    </source>
</evidence>
<dbReference type="EMBL" id="BSEN01000001">
    <property type="protein sequence ID" value="GLJ74612.1"/>
    <property type="molecule type" value="Genomic_DNA"/>
</dbReference>
<keyword evidence="5" id="KW-1185">Reference proteome</keyword>
<keyword evidence="2" id="KW-0472">Membrane</keyword>
<dbReference type="Pfam" id="PF03703">
    <property type="entry name" value="bPH_2"/>
    <property type="match status" value="2"/>
</dbReference>
<dbReference type="InterPro" id="IPR005182">
    <property type="entry name" value="YdbS-like_PH"/>
</dbReference>
<protein>
    <submittedName>
        <fullName evidence="4">Membrane protein</fullName>
    </submittedName>
</protein>
<reference evidence="4" key="2">
    <citation type="submission" date="2023-01" db="EMBL/GenBank/DDBJ databases">
        <authorList>
            <person name="Sun Q."/>
            <person name="Evtushenko L."/>
        </authorList>
    </citation>
    <scope>NUCLEOTIDE SEQUENCE</scope>
    <source>
        <strain evidence="4">VKM Ac-1401</strain>
    </source>
</reference>
<feature type="transmembrane region" description="Helical" evidence="2">
    <location>
        <begin position="71"/>
        <end position="88"/>
    </location>
</feature>
<feature type="region of interest" description="Disordered" evidence="1">
    <location>
        <begin position="1"/>
        <end position="32"/>
    </location>
</feature>
<dbReference type="PIRSF" id="PIRSF026631">
    <property type="entry name" value="UCP026631"/>
    <property type="match status" value="1"/>
</dbReference>
<evidence type="ECO:0000256" key="2">
    <source>
        <dbReference type="SAM" id="Phobius"/>
    </source>
</evidence>
<feature type="transmembrane region" description="Helical" evidence="2">
    <location>
        <begin position="410"/>
        <end position="427"/>
    </location>
</feature>
<reference evidence="4" key="1">
    <citation type="journal article" date="2014" name="Int. J. Syst. Evol. Microbiol.">
        <title>Complete genome sequence of Corynebacterium casei LMG S-19264T (=DSM 44701T), isolated from a smear-ripened cheese.</title>
        <authorList>
            <consortium name="US DOE Joint Genome Institute (JGI-PGF)"/>
            <person name="Walter F."/>
            <person name="Albersmeier A."/>
            <person name="Kalinowski J."/>
            <person name="Ruckert C."/>
        </authorList>
    </citation>
    <scope>NUCLEOTIDE SEQUENCE</scope>
    <source>
        <strain evidence="4">VKM Ac-1401</strain>
    </source>
</reference>
<feature type="transmembrane region" description="Helical" evidence="2">
    <location>
        <begin position="49"/>
        <end position="65"/>
    </location>
</feature>
<feature type="transmembrane region" description="Helical" evidence="2">
    <location>
        <begin position="253"/>
        <end position="275"/>
    </location>
</feature>
<feature type="transmembrane region" description="Helical" evidence="2">
    <location>
        <begin position="203"/>
        <end position="226"/>
    </location>
</feature>
<keyword evidence="2" id="KW-1133">Transmembrane helix</keyword>
<comment type="caution">
    <text evidence="4">The sequence shown here is derived from an EMBL/GenBank/DDBJ whole genome shotgun (WGS) entry which is preliminary data.</text>
</comment>
<feature type="domain" description="YdbS-like PH" evidence="3">
    <location>
        <begin position="442"/>
        <end position="498"/>
    </location>
</feature>
<accession>A0A9W6LYH7</accession>
<feature type="domain" description="YdbS-like PH" evidence="3">
    <location>
        <begin position="89"/>
        <end position="166"/>
    </location>
</feature>